<evidence type="ECO:0000256" key="1">
    <source>
        <dbReference type="SAM" id="MobiDB-lite"/>
    </source>
</evidence>
<organism evidence="3">
    <name type="scientific">Ixodes ricinus</name>
    <name type="common">Common tick</name>
    <name type="synonym">Acarus ricinus</name>
    <dbReference type="NCBI Taxonomy" id="34613"/>
    <lineage>
        <taxon>Eukaryota</taxon>
        <taxon>Metazoa</taxon>
        <taxon>Ecdysozoa</taxon>
        <taxon>Arthropoda</taxon>
        <taxon>Chelicerata</taxon>
        <taxon>Arachnida</taxon>
        <taxon>Acari</taxon>
        <taxon>Parasitiformes</taxon>
        <taxon>Ixodida</taxon>
        <taxon>Ixodoidea</taxon>
        <taxon>Ixodidae</taxon>
        <taxon>Ixodinae</taxon>
        <taxon>Ixodes</taxon>
    </lineage>
</organism>
<dbReference type="AlphaFoldDB" id="A0A090XC47"/>
<name>A0A090XC47_IXORI</name>
<keyword evidence="2" id="KW-1133">Transmembrane helix</keyword>
<protein>
    <submittedName>
        <fullName evidence="3">Putative beta-galactosidase</fullName>
    </submittedName>
</protein>
<proteinExistence type="evidence at transcript level"/>
<feature type="transmembrane region" description="Helical" evidence="2">
    <location>
        <begin position="6"/>
        <end position="24"/>
    </location>
</feature>
<accession>A0A090XC47</accession>
<sequence length="98" mass="11067">MAGRLSSWADSFILVAAAHVFLAYGKQYRRSFVIDYENNCFPEGWRAVSDHFRFYALLQNTSGAMGGKTRHNEDRGPQHRPNLSSIPSETWEACPIGC</sequence>
<evidence type="ECO:0000313" key="3">
    <source>
        <dbReference type="EMBL" id="JAC94552.1"/>
    </source>
</evidence>
<evidence type="ECO:0000256" key="2">
    <source>
        <dbReference type="SAM" id="Phobius"/>
    </source>
</evidence>
<reference evidence="3" key="1">
    <citation type="journal article" date="2015" name="PLoS Negl. Trop. Dis.">
        <title>Deep Sequencing Analysis of the Ixodes ricinus Haemocytome.</title>
        <authorList>
            <person name="Kotsyfakis M."/>
            <person name="Kopacek P."/>
            <person name="Franta Z."/>
            <person name="Pedra J.H."/>
            <person name="Ribeiro J.M."/>
        </authorList>
    </citation>
    <scope>NUCLEOTIDE SEQUENCE</scope>
</reference>
<keyword evidence="2" id="KW-0472">Membrane</keyword>
<dbReference type="EMBL" id="GBIH01000158">
    <property type="protein sequence ID" value="JAC94552.1"/>
    <property type="molecule type" value="mRNA"/>
</dbReference>
<feature type="region of interest" description="Disordered" evidence="1">
    <location>
        <begin position="64"/>
        <end position="88"/>
    </location>
</feature>
<keyword evidence="2" id="KW-0812">Transmembrane</keyword>